<organism evidence="2 3">
    <name type="scientific">Batillaria attramentaria</name>
    <dbReference type="NCBI Taxonomy" id="370345"/>
    <lineage>
        <taxon>Eukaryota</taxon>
        <taxon>Metazoa</taxon>
        <taxon>Spiralia</taxon>
        <taxon>Lophotrochozoa</taxon>
        <taxon>Mollusca</taxon>
        <taxon>Gastropoda</taxon>
        <taxon>Caenogastropoda</taxon>
        <taxon>Sorbeoconcha</taxon>
        <taxon>Cerithioidea</taxon>
        <taxon>Batillariidae</taxon>
        <taxon>Batillaria</taxon>
    </lineage>
</organism>
<comment type="caution">
    <text evidence="2">The sequence shown here is derived from an EMBL/GenBank/DDBJ whole genome shotgun (WGS) entry which is preliminary data.</text>
</comment>
<evidence type="ECO:0000313" key="3">
    <source>
        <dbReference type="Proteomes" id="UP001519460"/>
    </source>
</evidence>
<reference evidence="2 3" key="1">
    <citation type="journal article" date="2023" name="Sci. Data">
        <title>Genome assembly of the Korean intertidal mud-creeper Batillaria attramentaria.</title>
        <authorList>
            <person name="Patra A.K."/>
            <person name="Ho P.T."/>
            <person name="Jun S."/>
            <person name="Lee S.J."/>
            <person name="Kim Y."/>
            <person name="Won Y.J."/>
        </authorList>
    </citation>
    <scope>NUCLEOTIDE SEQUENCE [LARGE SCALE GENOMIC DNA]</scope>
    <source>
        <strain evidence="2">Wonlab-2016</strain>
    </source>
</reference>
<keyword evidence="3" id="KW-1185">Reference proteome</keyword>
<dbReference type="AlphaFoldDB" id="A0ABD0J693"/>
<accession>A0ABD0J693</accession>
<proteinExistence type="predicted"/>
<sequence>MTTSEKSVFTLQAGKSCKLVVVEEDRSIHAMFEATVKMIMPTGKALISIKDKHGNIVYRIHLMNLPDVFPDHRVSEEVTNAVQFPVKGVLGGSVFPTYKIRLEDLPEPNQGAAEGMERPPGLRED</sequence>
<evidence type="ECO:0000313" key="2">
    <source>
        <dbReference type="EMBL" id="KAK7462508.1"/>
    </source>
</evidence>
<feature type="compositionally biased region" description="Basic and acidic residues" evidence="1">
    <location>
        <begin position="115"/>
        <end position="125"/>
    </location>
</feature>
<gene>
    <name evidence="2" type="ORF">BaRGS_00038444</name>
</gene>
<dbReference type="EMBL" id="JACVVK020000621">
    <property type="protein sequence ID" value="KAK7462508.1"/>
    <property type="molecule type" value="Genomic_DNA"/>
</dbReference>
<name>A0ABD0J693_9CAEN</name>
<protein>
    <submittedName>
        <fullName evidence="2">Uncharacterized protein</fullName>
    </submittedName>
</protein>
<evidence type="ECO:0000256" key="1">
    <source>
        <dbReference type="SAM" id="MobiDB-lite"/>
    </source>
</evidence>
<feature type="region of interest" description="Disordered" evidence="1">
    <location>
        <begin position="105"/>
        <end position="125"/>
    </location>
</feature>
<dbReference type="Proteomes" id="UP001519460">
    <property type="component" value="Unassembled WGS sequence"/>
</dbReference>